<dbReference type="SUPFAM" id="SSF54523">
    <property type="entry name" value="Pili subunits"/>
    <property type="match status" value="1"/>
</dbReference>
<gene>
    <name evidence="2" type="primary">xcpT_3</name>
    <name evidence="2" type="ORF">GAK31_01615</name>
</gene>
<dbReference type="GO" id="GO:0015627">
    <property type="term" value="C:type II protein secretion system complex"/>
    <property type="evidence" value="ECO:0007669"/>
    <property type="project" value="InterPro"/>
</dbReference>
<dbReference type="EMBL" id="WNDS01000002">
    <property type="protein sequence ID" value="KAF1016131.1"/>
    <property type="molecule type" value="Genomic_DNA"/>
</dbReference>
<dbReference type="PANTHER" id="PTHR30093">
    <property type="entry name" value="GENERAL SECRETION PATHWAY PROTEIN G"/>
    <property type="match status" value="1"/>
</dbReference>
<dbReference type="NCBIfam" id="TIGR02532">
    <property type="entry name" value="IV_pilin_GFxxxE"/>
    <property type="match status" value="1"/>
</dbReference>
<dbReference type="PRINTS" id="PR00813">
    <property type="entry name" value="BCTERIALGSPG"/>
</dbReference>
<dbReference type="Gene3D" id="3.30.700.10">
    <property type="entry name" value="Glycoprotein, Type 4 Pilin"/>
    <property type="match status" value="1"/>
</dbReference>
<dbReference type="AlphaFoldDB" id="A0A7V8FI10"/>
<dbReference type="Proteomes" id="UP000487117">
    <property type="component" value="Unassembled WGS sequence"/>
</dbReference>
<evidence type="ECO:0000256" key="1">
    <source>
        <dbReference type="ARBA" id="ARBA00022481"/>
    </source>
</evidence>
<evidence type="ECO:0000313" key="3">
    <source>
        <dbReference type="Proteomes" id="UP000487117"/>
    </source>
</evidence>
<proteinExistence type="predicted"/>
<dbReference type="GO" id="GO:0015628">
    <property type="term" value="P:protein secretion by the type II secretion system"/>
    <property type="evidence" value="ECO:0007669"/>
    <property type="project" value="InterPro"/>
</dbReference>
<evidence type="ECO:0000313" key="2">
    <source>
        <dbReference type="EMBL" id="KAF1016131.1"/>
    </source>
</evidence>
<protein>
    <submittedName>
        <fullName evidence="2">Type II secretion system protein G</fullName>
    </submittedName>
</protein>
<comment type="caution">
    <text evidence="2">The sequence shown here is derived from an EMBL/GenBank/DDBJ whole genome shotgun (WGS) entry which is preliminary data.</text>
</comment>
<organism evidence="2 3">
    <name type="scientific">Stenotrophomonas maltophilia</name>
    <name type="common">Pseudomonas maltophilia</name>
    <name type="synonym">Xanthomonas maltophilia</name>
    <dbReference type="NCBI Taxonomy" id="40324"/>
    <lineage>
        <taxon>Bacteria</taxon>
        <taxon>Pseudomonadati</taxon>
        <taxon>Pseudomonadota</taxon>
        <taxon>Gammaproteobacteria</taxon>
        <taxon>Lysobacterales</taxon>
        <taxon>Lysobacteraceae</taxon>
        <taxon>Stenotrophomonas</taxon>
        <taxon>Stenotrophomonas maltophilia group</taxon>
    </lineage>
</organism>
<keyword evidence="1" id="KW-0488">Methylation</keyword>
<dbReference type="Pfam" id="PF07963">
    <property type="entry name" value="N_methyl"/>
    <property type="match status" value="1"/>
</dbReference>
<accession>A0A7V8FI10</accession>
<reference evidence="3" key="1">
    <citation type="journal article" date="2020" name="MBio">
        <title>Horizontal gene transfer to a defensive symbiont with a reduced genome amongst a multipartite beetle microbiome.</title>
        <authorList>
            <person name="Waterworth S.C."/>
            <person name="Florez L.V."/>
            <person name="Rees E.R."/>
            <person name="Hertweck C."/>
            <person name="Kaltenpoth M."/>
            <person name="Kwan J.C."/>
        </authorList>
    </citation>
    <scope>NUCLEOTIDE SEQUENCE [LARGE SCALE GENOMIC DNA]</scope>
</reference>
<dbReference type="PANTHER" id="PTHR30093:SF47">
    <property type="entry name" value="TYPE IV PILUS NON-CORE MINOR PILIN PILE"/>
    <property type="match status" value="1"/>
</dbReference>
<dbReference type="PROSITE" id="PS00409">
    <property type="entry name" value="PROKAR_NTER_METHYL"/>
    <property type="match status" value="1"/>
</dbReference>
<dbReference type="InterPro" id="IPR000983">
    <property type="entry name" value="Bac_GSPG_pilin"/>
</dbReference>
<dbReference type="InterPro" id="IPR012902">
    <property type="entry name" value="N_methyl_site"/>
</dbReference>
<sequence length="180" mass="18906">MRCGESRPAARARGFTLIELLVVLGIIALLLTLSAPRLFSAQDRARDTVLADNLRSLRATLDAFHGDTGRYPQSLDELVQRRYLRALPMDPVTHSTTSWITRQESAEATADAATDGSAIGGLAADTVGPRFGANLPGANLPGAALPQPAFATAPLPPPGICCVQSGAQGADHDGKPYADY</sequence>
<dbReference type="InterPro" id="IPR045584">
    <property type="entry name" value="Pilin-like"/>
</dbReference>
<name>A0A7V8FI10_STEMA</name>